<evidence type="ECO:0000256" key="3">
    <source>
        <dbReference type="ARBA" id="ARBA00047418"/>
    </source>
</evidence>
<dbReference type="GO" id="GO:0005634">
    <property type="term" value="C:nucleus"/>
    <property type="evidence" value="ECO:0007669"/>
    <property type="project" value="TreeGrafter"/>
</dbReference>
<comment type="similarity">
    <text evidence="2">Belongs to the methyltransferase superfamily. Trimethylguanosine synthase family.</text>
</comment>
<dbReference type="CDD" id="cd02440">
    <property type="entry name" value="AdoMet_MTases"/>
    <property type="match status" value="1"/>
</dbReference>
<gene>
    <name evidence="9" type="ORF">BD324DRAFT_589687</name>
</gene>
<evidence type="ECO:0000313" key="10">
    <source>
        <dbReference type="Proteomes" id="UP000193218"/>
    </source>
</evidence>
<dbReference type="InterPro" id="IPR019012">
    <property type="entry name" value="RNA_cap_Gua-N2-MeTrfase"/>
</dbReference>
<dbReference type="InterPro" id="IPR029063">
    <property type="entry name" value="SAM-dependent_MTases_sf"/>
</dbReference>
<evidence type="ECO:0000313" key="9">
    <source>
        <dbReference type="EMBL" id="ORX37789.1"/>
    </source>
</evidence>
<sequence>MPRANKQSRSLFRSLPYNLKQSIRSKEGDTLTALAGVGADGLLRTQPDSSSENGDTTLADVTVNIDFHNEEIGSSSTPLRLVHTSGVSSGTLESTVNSSKRKRKSRGAQDEILNQHLGHPWDCTGLVDRYTTASQVPAELVKYWYQRQFLLPQYDSLPLLLDDTGWFSITPQPIAAHIAERCQCDVIVDAFCGVGGNAIEFAKTCERVIAIDNNPIRLRLARHNALHLGVADRIDFILGDFVDYARSWRAQGETIDVVFLSPPWGGVDYLQSGQDTGVDPSYSLSSILPVHGKELFDMSAKLSPNIAYYLPRSTDIAELSQLAPGLSSVQQGRKKEWVEIEEEWVGQKLKAITAYFGSLVATE</sequence>
<feature type="region of interest" description="Disordered" evidence="8">
    <location>
        <begin position="89"/>
        <end position="108"/>
    </location>
</feature>
<accession>A0A1Y1UIH2</accession>
<dbReference type="STRING" id="4999.A0A1Y1UIH2"/>
<dbReference type="PANTHER" id="PTHR14741:SF32">
    <property type="entry name" value="TRIMETHYLGUANOSINE SYNTHASE"/>
    <property type="match status" value="1"/>
</dbReference>
<keyword evidence="9" id="KW-0808">Transferase</keyword>
<evidence type="ECO:0000256" key="7">
    <source>
        <dbReference type="ARBA" id="ARBA00049790"/>
    </source>
</evidence>
<dbReference type="PANTHER" id="PTHR14741">
    <property type="entry name" value="S-ADENOSYLMETHIONINE-DEPENDENT METHYLTRANSFERASE RELATED"/>
    <property type="match status" value="1"/>
</dbReference>
<comment type="catalytic activity">
    <reaction evidence="5">
        <text>a 5'-end (N(2),N(7)-dimethyl 5'-triphosphoguanosine)-ribonucleoside in snRNA + S-adenosyl-L-methionine = a 5'-end (N(2),N(2),N(7)-trimethyl 5'-triphosphoguanosine)-ribonucleoside in snRNA + S-adenosyl-L-homocysteine + H(+)</text>
        <dbReference type="Rhea" id="RHEA:78479"/>
        <dbReference type="Rhea" id="RHEA-COMP:19087"/>
        <dbReference type="Rhea" id="RHEA-COMP:19089"/>
        <dbReference type="ChEBI" id="CHEBI:15378"/>
        <dbReference type="ChEBI" id="CHEBI:57856"/>
        <dbReference type="ChEBI" id="CHEBI:59789"/>
        <dbReference type="ChEBI" id="CHEBI:167623"/>
        <dbReference type="ChEBI" id="CHEBI:172880"/>
    </reaction>
    <physiologicalReaction direction="left-to-right" evidence="5">
        <dbReference type="Rhea" id="RHEA:78480"/>
    </physiologicalReaction>
</comment>
<dbReference type="Gene3D" id="3.40.50.150">
    <property type="entry name" value="Vaccinia Virus protein VP39"/>
    <property type="match status" value="1"/>
</dbReference>
<evidence type="ECO:0000256" key="4">
    <source>
        <dbReference type="ARBA" id="ARBA00048740"/>
    </source>
</evidence>
<dbReference type="Pfam" id="PF09445">
    <property type="entry name" value="Methyltransf_15"/>
    <property type="match status" value="1"/>
</dbReference>
<keyword evidence="10" id="KW-1185">Reference proteome</keyword>
<dbReference type="OrthoDB" id="194443at2759"/>
<dbReference type="GeneID" id="33555591"/>
<dbReference type="InParanoid" id="A0A1Y1UIH2"/>
<evidence type="ECO:0000256" key="5">
    <source>
        <dbReference type="ARBA" id="ARBA00048763"/>
    </source>
</evidence>
<dbReference type="Proteomes" id="UP000193218">
    <property type="component" value="Unassembled WGS sequence"/>
</dbReference>
<dbReference type="AlphaFoldDB" id="A0A1Y1UIH2"/>
<keyword evidence="9" id="KW-0489">Methyltransferase</keyword>
<evidence type="ECO:0000256" key="2">
    <source>
        <dbReference type="ARBA" id="ARBA00025783"/>
    </source>
</evidence>
<name>A0A1Y1UIH2_9TREE</name>
<comment type="catalytic activity">
    <reaction evidence="6">
        <text>a 5'-end (N(7)-methyl 5'-triphosphoguanosine)-ribonucleoside in snRNA + S-adenosyl-L-methionine = a 5'-end (N(2),N(7)-dimethyl 5'-triphosphoguanosine)-ribonucleoside in snRNA + S-adenosyl-L-homocysteine + H(+)</text>
        <dbReference type="Rhea" id="RHEA:78471"/>
        <dbReference type="Rhea" id="RHEA-COMP:19085"/>
        <dbReference type="Rhea" id="RHEA-COMP:19087"/>
        <dbReference type="ChEBI" id="CHEBI:15378"/>
        <dbReference type="ChEBI" id="CHEBI:57856"/>
        <dbReference type="ChEBI" id="CHEBI:59789"/>
        <dbReference type="ChEBI" id="CHEBI:156461"/>
        <dbReference type="ChEBI" id="CHEBI:172880"/>
    </reaction>
    <physiologicalReaction direction="left-to-right" evidence="6">
        <dbReference type="Rhea" id="RHEA:78472"/>
    </physiologicalReaction>
</comment>
<dbReference type="RefSeq" id="XP_021871776.1">
    <property type="nucleotide sequence ID" value="XM_022013783.1"/>
</dbReference>
<comment type="caution">
    <text evidence="9">The sequence shown here is derived from an EMBL/GenBank/DDBJ whole genome shotgun (WGS) entry which is preliminary data.</text>
</comment>
<feature type="compositionally biased region" description="Polar residues" evidence="8">
    <location>
        <begin position="89"/>
        <end position="98"/>
    </location>
</feature>
<dbReference type="FunFam" id="3.40.50.150:FF:000432">
    <property type="entry name" value="Unplaced genomic scaffold supercont2.10, whole genome shotgun sequence"/>
    <property type="match status" value="1"/>
</dbReference>
<organism evidence="9 10">
    <name type="scientific">Kockovaella imperatae</name>
    <dbReference type="NCBI Taxonomy" id="4999"/>
    <lineage>
        <taxon>Eukaryota</taxon>
        <taxon>Fungi</taxon>
        <taxon>Dikarya</taxon>
        <taxon>Basidiomycota</taxon>
        <taxon>Agaricomycotina</taxon>
        <taxon>Tremellomycetes</taxon>
        <taxon>Tremellales</taxon>
        <taxon>Cuniculitremaceae</taxon>
        <taxon>Kockovaella</taxon>
    </lineage>
</organism>
<dbReference type="SUPFAM" id="SSF53335">
    <property type="entry name" value="S-adenosyl-L-methionine-dependent methyltransferases"/>
    <property type="match status" value="1"/>
</dbReference>
<evidence type="ECO:0000256" key="1">
    <source>
        <dbReference type="ARBA" id="ARBA00018517"/>
    </source>
</evidence>
<dbReference type="FunCoup" id="A0A1Y1UIH2">
    <property type="interactions" value="216"/>
</dbReference>
<comment type="catalytic activity">
    <reaction evidence="3">
        <text>a 5'-end (N(2),N(7)-dimethyl 5'-triphosphoguanosine)-ribonucleoside in snoRNA + S-adenosyl-L-methionine = a 5'-end (N(2),N(2),N(7)-trimethyl 5'-triphosphoguanosine)-ribonucleoside in snoRNA + S-adenosyl-L-homocysteine + H(+)</text>
        <dbReference type="Rhea" id="RHEA:78507"/>
        <dbReference type="Rhea" id="RHEA-COMP:19088"/>
        <dbReference type="Rhea" id="RHEA-COMP:19090"/>
        <dbReference type="ChEBI" id="CHEBI:15378"/>
        <dbReference type="ChEBI" id="CHEBI:57856"/>
        <dbReference type="ChEBI" id="CHEBI:59789"/>
        <dbReference type="ChEBI" id="CHEBI:167623"/>
        <dbReference type="ChEBI" id="CHEBI:172880"/>
    </reaction>
    <physiologicalReaction direction="left-to-right" evidence="3">
        <dbReference type="Rhea" id="RHEA:78508"/>
    </physiologicalReaction>
</comment>
<protein>
    <recommendedName>
        <fullName evidence="1">Trimethylguanosine synthase</fullName>
    </recommendedName>
    <alternativeName>
        <fullName evidence="7">Cap-specific guanine-N(2) methyltransferase</fullName>
    </alternativeName>
</protein>
<evidence type="ECO:0000256" key="6">
    <source>
        <dbReference type="ARBA" id="ARBA00049075"/>
    </source>
</evidence>
<proteinExistence type="inferred from homology"/>
<evidence type="ECO:0000256" key="8">
    <source>
        <dbReference type="SAM" id="MobiDB-lite"/>
    </source>
</evidence>
<reference evidence="9 10" key="1">
    <citation type="submission" date="2017-03" db="EMBL/GenBank/DDBJ databases">
        <title>Widespread Adenine N6-methylation of Active Genes in Fungi.</title>
        <authorList>
            <consortium name="DOE Joint Genome Institute"/>
            <person name="Mondo S.J."/>
            <person name="Dannebaum R.O."/>
            <person name="Kuo R.C."/>
            <person name="Louie K.B."/>
            <person name="Bewick A.J."/>
            <person name="Labutti K."/>
            <person name="Haridas S."/>
            <person name="Kuo A."/>
            <person name="Salamov A."/>
            <person name="Ahrendt S.R."/>
            <person name="Lau R."/>
            <person name="Bowen B.P."/>
            <person name="Lipzen A."/>
            <person name="Sullivan W."/>
            <person name="Andreopoulos W.B."/>
            <person name="Clum A."/>
            <person name="Lindquist E."/>
            <person name="Daum C."/>
            <person name="Northen T.R."/>
            <person name="Ramamoorthy G."/>
            <person name="Schmitz R.J."/>
            <person name="Gryganskyi A."/>
            <person name="Culley D."/>
            <person name="Magnuson J."/>
            <person name="James T.Y."/>
            <person name="O'Malley M.A."/>
            <person name="Stajich J.E."/>
            <person name="Spatafora J.W."/>
            <person name="Visel A."/>
            <person name="Grigoriev I.V."/>
        </authorList>
    </citation>
    <scope>NUCLEOTIDE SEQUENCE [LARGE SCALE GENOMIC DNA]</scope>
    <source>
        <strain evidence="9 10">NRRL Y-17943</strain>
    </source>
</reference>
<dbReference type="GO" id="GO:0071164">
    <property type="term" value="F:RNA cap trimethylguanosine synthase activity"/>
    <property type="evidence" value="ECO:0007669"/>
    <property type="project" value="TreeGrafter"/>
</dbReference>
<dbReference type="EMBL" id="NBSH01000005">
    <property type="protein sequence ID" value="ORX37789.1"/>
    <property type="molecule type" value="Genomic_DNA"/>
</dbReference>
<comment type="catalytic activity">
    <reaction evidence="4">
        <text>a 5'-end (N(7)-methyl 5'-triphosphoguanosine)-ribonucleoside in snoRNA + S-adenosyl-L-methionine = a 5'-end (N(2),N(7)-dimethyl 5'-triphosphoguanosine)-ribonucleoside in snoRNA + S-adenosyl-L-homocysteine + H(+)</text>
        <dbReference type="Rhea" id="RHEA:78475"/>
        <dbReference type="Rhea" id="RHEA-COMP:19086"/>
        <dbReference type="Rhea" id="RHEA-COMP:19088"/>
        <dbReference type="ChEBI" id="CHEBI:15378"/>
        <dbReference type="ChEBI" id="CHEBI:57856"/>
        <dbReference type="ChEBI" id="CHEBI:59789"/>
        <dbReference type="ChEBI" id="CHEBI:156461"/>
        <dbReference type="ChEBI" id="CHEBI:172880"/>
    </reaction>
    <physiologicalReaction direction="left-to-right" evidence="4">
        <dbReference type="Rhea" id="RHEA:78476"/>
    </physiologicalReaction>
</comment>